<dbReference type="PANTHER" id="PTHR46211:SF1">
    <property type="entry name" value="GLYCEROPHOSPHODIESTER PHOSPHODIESTERASE, CYTOPLASMIC"/>
    <property type="match status" value="1"/>
</dbReference>
<dbReference type="EMBL" id="SPNK01000001">
    <property type="protein sequence ID" value="TFI03118.1"/>
    <property type="molecule type" value="Genomic_DNA"/>
</dbReference>
<evidence type="ECO:0000313" key="3">
    <source>
        <dbReference type="EMBL" id="TFI03118.1"/>
    </source>
</evidence>
<dbReference type="Pfam" id="PF03009">
    <property type="entry name" value="GDPD"/>
    <property type="match status" value="1"/>
</dbReference>
<reference evidence="3 4" key="1">
    <citation type="submission" date="2019-03" db="EMBL/GenBank/DDBJ databases">
        <title>Genome Sequencing and Assembly of Various Microbes Isolated from Alder Root Nodule.</title>
        <authorList>
            <person name="Swanson E."/>
            <person name="Sevigny J.L."/>
            <person name="Pesce C."/>
            <person name="Davis I."/>
            <person name="Kleiner V."/>
            <person name="Tisa L."/>
        </authorList>
    </citation>
    <scope>NUCLEOTIDE SEQUENCE [LARGE SCALE GENOMIC DNA]</scope>
    <source>
        <strain evidence="3 4">4R-31</strain>
    </source>
</reference>
<dbReference type="GO" id="GO:0006629">
    <property type="term" value="P:lipid metabolic process"/>
    <property type="evidence" value="ECO:0007669"/>
    <property type="project" value="InterPro"/>
</dbReference>
<dbReference type="GO" id="GO:0008081">
    <property type="term" value="F:phosphoric diester hydrolase activity"/>
    <property type="evidence" value="ECO:0007669"/>
    <property type="project" value="InterPro"/>
</dbReference>
<dbReference type="Gene3D" id="3.20.20.190">
    <property type="entry name" value="Phosphatidylinositol (PI) phosphodiesterase"/>
    <property type="match status" value="1"/>
</dbReference>
<evidence type="ECO:0000256" key="1">
    <source>
        <dbReference type="SAM" id="MobiDB-lite"/>
    </source>
</evidence>
<name>A0AAX2SHE6_KOCRH</name>
<gene>
    <name evidence="3" type="ORF">E4P33_00955</name>
</gene>
<protein>
    <submittedName>
        <fullName evidence="3">Esterase</fullName>
    </submittedName>
</protein>
<dbReference type="SUPFAM" id="SSF51695">
    <property type="entry name" value="PLC-like phosphodiesterases"/>
    <property type="match status" value="1"/>
</dbReference>
<comment type="caution">
    <text evidence="3">The sequence shown here is derived from an EMBL/GenBank/DDBJ whole genome shotgun (WGS) entry which is preliminary data.</text>
</comment>
<dbReference type="AlphaFoldDB" id="A0AAX2SHE6"/>
<evidence type="ECO:0000259" key="2">
    <source>
        <dbReference type="PROSITE" id="PS51704"/>
    </source>
</evidence>
<accession>A0AAX2SHE6</accession>
<dbReference type="InterPro" id="IPR030395">
    <property type="entry name" value="GP_PDE_dom"/>
</dbReference>
<organism evidence="3 4">
    <name type="scientific">Kocuria rhizophila</name>
    <dbReference type="NCBI Taxonomy" id="72000"/>
    <lineage>
        <taxon>Bacteria</taxon>
        <taxon>Bacillati</taxon>
        <taxon>Actinomycetota</taxon>
        <taxon>Actinomycetes</taxon>
        <taxon>Micrococcales</taxon>
        <taxon>Micrococcaceae</taxon>
        <taxon>Kocuria</taxon>
    </lineage>
</organism>
<dbReference type="Proteomes" id="UP000298017">
    <property type="component" value="Unassembled WGS sequence"/>
</dbReference>
<dbReference type="PROSITE" id="PS51704">
    <property type="entry name" value="GP_PDE"/>
    <property type="match status" value="1"/>
</dbReference>
<sequence length="384" mass="41138">MTVLDPVAPRPARPMHTPLLVGHRGAAGTAPENTVCAFRQARSSRADFFELDVQLSADGVPFAFHDDTPARTTDAARVFPGRERDPITSFTWAELQRLEVGSHFSTAFHGERIPHLDDAAAVAGDQIGVFIEVKSPENSPGIEQVLAESLQRKPEWQSLVRDGRVEVLGYDAASNRAFAALAPEIPLQQLADEVPAAAELGEIAGYAHAVGTEYRPLDAAAVQRVKAAGLSVGVYTVDSPDAYDRMVALGVDRITGDFPVQLARHVQGSEPFPDNEGLRVVSATGQDPDQEPRHCTRGHVVLHNTSPHPVDASGYSIRASRGHSMTVGRGCVLAPGQQLHLHTGPGTHGSNTTDQQPDADLPDHVGDSVALWSPRGVLQDTFAR</sequence>
<dbReference type="PANTHER" id="PTHR46211">
    <property type="entry name" value="GLYCEROPHOSPHORYL DIESTER PHOSPHODIESTERASE"/>
    <property type="match status" value="1"/>
</dbReference>
<evidence type="ECO:0000313" key="4">
    <source>
        <dbReference type="Proteomes" id="UP000298017"/>
    </source>
</evidence>
<dbReference type="InterPro" id="IPR017946">
    <property type="entry name" value="PLC-like_Pdiesterase_TIM-brl"/>
</dbReference>
<proteinExistence type="predicted"/>
<keyword evidence="4" id="KW-1185">Reference proteome</keyword>
<feature type="domain" description="GP-PDE" evidence="2">
    <location>
        <begin position="18"/>
        <end position="266"/>
    </location>
</feature>
<feature type="region of interest" description="Disordered" evidence="1">
    <location>
        <begin position="337"/>
        <end position="367"/>
    </location>
</feature>